<keyword evidence="6" id="KW-0187">Copper transport</keyword>
<protein>
    <recommendedName>
        <fullName evidence="6">Copper transport protein</fullName>
    </recommendedName>
</protein>
<feature type="transmembrane region" description="Helical" evidence="6">
    <location>
        <begin position="252"/>
        <end position="273"/>
    </location>
</feature>
<dbReference type="PANTHER" id="PTHR12483">
    <property type="entry name" value="SOLUTE CARRIER FAMILY 31 COPPER TRANSPORTERS"/>
    <property type="match status" value="1"/>
</dbReference>
<feature type="transmembrane region" description="Helical" evidence="6">
    <location>
        <begin position="62"/>
        <end position="81"/>
    </location>
</feature>
<keyword evidence="3 6" id="KW-0812">Transmembrane</keyword>
<keyword evidence="8" id="KW-1185">Reference proteome</keyword>
<comment type="subcellular location">
    <subcellularLocation>
        <location evidence="1 6">Membrane</location>
        <topology evidence="1 6">Multi-pass membrane protein</topology>
    </subcellularLocation>
</comment>
<evidence type="ECO:0000313" key="8">
    <source>
        <dbReference type="Proteomes" id="UP001201980"/>
    </source>
</evidence>
<dbReference type="EMBL" id="JAKWBI020000100">
    <property type="protein sequence ID" value="KAJ2902849.1"/>
    <property type="molecule type" value="Genomic_DNA"/>
</dbReference>
<gene>
    <name evidence="7" type="ORF">MKZ38_000043</name>
</gene>
<sequence length="295" mass="32045">MDMGTSTMATATATGTAAAASATSTGMSMGGSSSSCKISMLWNWNIIDSCFIARSWHITSKGMFAGSCIGVVLLVMSLEFLRRSVKEWDRYLIKQHDAKYRGVSASENGSESGKDTIMASGNACQPIPAFRPNVWQQAIRALLHMMQFAVAYFVMLRRKLREGADTPTNAYGLCYNRLGTTESETQSARDFYLPATMRVAPEAKVLVDSAFGREAVEKLCGHRLAAQLTTAKCSSLRVLFAPQFLSVLAMYYNGYIIICIFIGAFLGSFIFHWEHLTAAGTGSTSATKEATVCCG</sequence>
<name>A0AAD5RT47_9PEZI</name>
<evidence type="ECO:0000256" key="3">
    <source>
        <dbReference type="ARBA" id="ARBA00022692"/>
    </source>
</evidence>
<evidence type="ECO:0000256" key="4">
    <source>
        <dbReference type="ARBA" id="ARBA00022989"/>
    </source>
</evidence>
<evidence type="ECO:0000313" key="7">
    <source>
        <dbReference type="EMBL" id="KAJ2902849.1"/>
    </source>
</evidence>
<dbReference type="GO" id="GO:0005375">
    <property type="term" value="F:copper ion transmembrane transporter activity"/>
    <property type="evidence" value="ECO:0007669"/>
    <property type="project" value="UniProtKB-UniRule"/>
</dbReference>
<evidence type="ECO:0000256" key="1">
    <source>
        <dbReference type="ARBA" id="ARBA00004141"/>
    </source>
</evidence>
<proteinExistence type="inferred from homology"/>
<dbReference type="GO" id="GO:0016020">
    <property type="term" value="C:membrane"/>
    <property type="evidence" value="ECO:0007669"/>
    <property type="project" value="UniProtKB-SubCell"/>
</dbReference>
<comment type="similarity">
    <text evidence="2 6">Belongs to the copper transporter (Ctr) (TC 1.A.56) family. SLC31A subfamily.</text>
</comment>
<keyword evidence="6" id="KW-0406">Ion transport</keyword>
<dbReference type="Pfam" id="PF04145">
    <property type="entry name" value="Ctr"/>
    <property type="match status" value="2"/>
</dbReference>
<keyword evidence="6" id="KW-0186">Copper</keyword>
<organism evidence="7 8">
    <name type="scientific">Zalerion maritima</name>
    <dbReference type="NCBI Taxonomy" id="339359"/>
    <lineage>
        <taxon>Eukaryota</taxon>
        <taxon>Fungi</taxon>
        <taxon>Dikarya</taxon>
        <taxon>Ascomycota</taxon>
        <taxon>Pezizomycotina</taxon>
        <taxon>Sordariomycetes</taxon>
        <taxon>Lulworthiomycetidae</taxon>
        <taxon>Lulworthiales</taxon>
        <taxon>Lulworthiaceae</taxon>
        <taxon>Zalerion</taxon>
    </lineage>
</organism>
<keyword evidence="5 6" id="KW-0472">Membrane</keyword>
<accession>A0AAD5RT47</accession>
<evidence type="ECO:0000256" key="2">
    <source>
        <dbReference type="ARBA" id="ARBA00006921"/>
    </source>
</evidence>
<dbReference type="AlphaFoldDB" id="A0AAD5RT47"/>
<evidence type="ECO:0000256" key="6">
    <source>
        <dbReference type="RuleBase" id="RU367022"/>
    </source>
</evidence>
<dbReference type="InterPro" id="IPR007274">
    <property type="entry name" value="Cop_transporter"/>
</dbReference>
<evidence type="ECO:0000256" key="5">
    <source>
        <dbReference type="ARBA" id="ARBA00023136"/>
    </source>
</evidence>
<comment type="caution">
    <text evidence="7">The sequence shown here is derived from an EMBL/GenBank/DDBJ whole genome shotgun (WGS) entry which is preliminary data.</text>
</comment>
<dbReference type="PANTHER" id="PTHR12483:SF73">
    <property type="entry name" value="COPPER TRANSPORT PROTEIN CTR3"/>
    <property type="match status" value="1"/>
</dbReference>
<keyword evidence="4 6" id="KW-1133">Transmembrane helix</keyword>
<keyword evidence="6" id="KW-0813">Transport</keyword>
<dbReference type="Proteomes" id="UP001201980">
    <property type="component" value="Unassembled WGS sequence"/>
</dbReference>
<reference evidence="7" key="1">
    <citation type="submission" date="2022-07" db="EMBL/GenBank/DDBJ databases">
        <title>Draft genome sequence of Zalerion maritima ATCC 34329, a (micro)plastics degrading marine fungus.</title>
        <authorList>
            <person name="Paco A."/>
            <person name="Goncalves M.F.M."/>
            <person name="Rocha-Santos T.A.P."/>
            <person name="Alves A."/>
        </authorList>
    </citation>
    <scope>NUCLEOTIDE SEQUENCE</scope>
    <source>
        <strain evidence="7">ATCC 34329</strain>
    </source>
</reference>